<feature type="domain" description="SHSP" evidence="3">
    <location>
        <begin position="27"/>
        <end position="140"/>
    </location>
</feature>
<dbReference type="InterPro" id="IPR031107">
    <property type="entry name" value="Small_HSP"/>
</dbReference>
<sequence>MNQLRRRSGLEPLFDDMLKGFFVRPLSLESELGASIRLDVKEDEKAYTVHAEMPGVKKEDIHVQVDGNRVSLTAEVKHQSETRDGEKVLRAERYFGQISRSFQLTQDIDEGGAQAEFKDGILELVLPKRDKASSRRIAVK</sequence>
<dbReference type="AlphaFoldDB" id="A0A4R7BAP8"/>
<dbReference type="InterPro" id="IPR008978">
    <property type="entry name" value="HSP20-like_chaperone"/>
</dbReference>
<dbReference type="PROSITE" id="PS01031">
    <property type="entry name" value="SHSP"/>
    <property type="match status" value="1"/>
</dbReference>
<proteinExistence type="inferred from homology"/>
<dbReference type="Pfam" id="PF00011">
    <property type="entry name" value="HSP20"/>
    <property type="match status" value="1"/>
</dbReference>
<gene>
    <name evidence="4" type="ORF">DFP86_104246</name>
</gene>
<name>A0A4R7BAP8_9NEIS</name>
<evidence type="ECO:0000313" key="4">
    <source>
        <dbReference type="EMBL" id="TDR80746.1"/>
    </source>
</evidence>
<keyword evidence="4" id="KW-0346">Stress response</keyword>
<evidence type="ECO:0000256" key="1">
    <source>
        <dbReference type="PROSITE-ProRule" id="PRU00285"/>
    </source>
</evidence>
<dbReference type="CDD" id="cd06464">
    <property type="entry name" value="ACD_sHsps-like"/>
    <property type="match status" value="1"/>
</dbReference>
<dbReference type="Gene3D" id="2.60.40.790">
    <property type="match status" value="1"/>
</dbReference>
<accession>A0A4R7BAP8</accession>
<dbReference type="InterPro" id="IPR002068">
    <property type="entry name" value="A-crystallin/Hsp20_dom"/>
</dbReference>
<comment type="caution">
    <text evidence="4">The sequence shown here is derived from an EMBL/GenBank/DDBJ whole genome shotgun (WGS) entry which is preliminary data.</text>
</comment>
<dbReference type="EMBL" id="SNZP01000004">
    <property type="protein sequence ID" value="TDR80746.1"/>
    <property type="molecule type" value="Genomic_DNA"/>
</dbReference>
<dbReference type="SUPFAM" id="SSF49764">
    <property type="entry name" value="HSP20-like chaperones"/>
    <property type="match status" value="1"/>
</dbReference>
<dbReference type="PANTHER" id="PTHR11527">
    <property type="entry name" value="HEAT-SHOCK PROTEIN 20 FAMILY MEMBER"/>
    <property type="match status" value="1"/>
</dbReference>
<dbReference type="OrthoDB" id="9808910at2"/>
<reference evidence="4 5" key="1">
    <citation type="submission" date="2019-03" db="EMBL/GenBank/DDBJ databases">
        <title>Genomic Encyclopedia of Type Strains, Phase III (KMG-III): the genomes of soil and plant-associated and newly described type strains.</title>
        <authorList>
            <person name="Whitman W."/>
        </authorList>
    </citation>
    <scope>NUCLEOTIDE SEQUENCE [LARGE SCALE GENOMIC DNA]</scope>
    <source>
        <strain evidence="4 5">CECT 8976</strain>
    </source>
</reference>
<evidence type="ECO:0000313" key="5">
    <source>
        <dbReference type="Proteomes" id="UP000295611"/>
    </source>
</evidence>
<dbReference type="Proteomes" id="UP000295611">
    <property type="component" value="Unassembled WGS sequence"/>
</dbReference>
<evidence type="ECO:0000256" key="2">
    <source>
        <dbReference type="RuleBase" id="RU003616"/>
    </source>
</evidence>
<evidence type="ECO:0000259" key="3">
    <source>
        <dbReference type="PROSITE" id="PS01031"/>
    </source>
</evidence>
<organism evidence="4 5">
    <name type="scientific">Paludibacterium purpuratum</name>
    <dbReference type="NCBI Taxonomy" id="1144873"/>
    <lineage>
        <taxon>Bacteria</taxon>
        <taxon>Pseudomonadati</taxon>
        <taxon>Pseudomonadota</taxon>
        <taxon>Betaproteobacteria</taxon>
        <taxon>Neisseriales</taxon>
        <taxon>Chromobacteriaceae</taxon>
        <taxon>Paludibacterium</taxon>
    </lineage>
</organism>
<keyword evidence="5" id="KW-1185">Reference proteome</keyword>
<dbReference type="RefSeq" id="WP_133679391.1">
    <property type="nucleotide sequence ID" value="NZ_SNZP01000004.1"/>
</dbReference>
<protein>
    <submittedName>
        <fullName evidence="4">Heat shock protein Hsp20</fullName>
    </submittedName>
</protein>
<comment type="similarity">
    <text evidence="1 2">Belongs to the small heat shock protein (HSP20) family.</text>
</comment>